<evidence type="ECO:0000313" key="3">
    <source>
        <dbReference type="Proteomes" id="UP001500630"/>
    </source>
</evidence>
<keyword evidence="3" id="KW-1185">Reference proteome</keyword>
<accession>A0ABP7A3U3</accession>
<comment type="caution">
    <text evidence="2">The sequence shown here is derived from an EMBL/GenBank/DDBJ whole genome shotgun (WGS) entry which is preliminary data.</text>
</comment>
<dbReference type="InterPro" id="IPR006037">
    <property type="entry name" value="RCK_C"/>
</dbReference>
<sequence>MRVRQQPGATGWRTPFPEHDMGERVARLVNGQLLDYTQVGDDFALARIRSPADYLGISFGQCDLRRKHGITIVAVERPEQEMTYATTDTELADGDVVIICGRAEQVDRFTERA</sequence>
<evidence type="ECO:0000259" key="1">
    <source>
        <dbReference type="PROSITE" id="PS51202"/>
    </source>
</evidence>
<dbReference type="Pfam" id="PF02080">
    <property type="entry name" value="TrkA_C"/>
    <property type="match status" value="1"/>
</dbReference>
<dbReference type="SUPFAM" id="SSF116726">
    <property type="entry name" value="TrkA C-terminal domain-like"/>
    <property type="match status" value="1"/>
</dbReference>
<organism evidence="2 3">
    <name type="scientific">Nonomuraea rosea</name>
    <dbReference type="NCBI Taxonomy" id="638574"/>
    <lineage>
        <taxon>Bacteria</taxon>
        <taxon>Bacillati</taxon>
        <taxon>Actinomycetota</taxon>
        <taxon>Actinomycetes</taxon>
        <taxon>Streptosporangiales</taxon>
        <taxon>Streptosporangiaceae</taxon>
        <taxon>Nonomuraea</taxon>
    </lineage>
</organism>
<dbReference type="Gene3D" id="3.30.70.1450">
    <property type="entry name" value="Regulator of K+ conductance, C-terminal domain"/>
    <property type="match status" value="1"/>
</dbReference>
<evidence type="ECO:0000313" key="2">
    <source>
        <dbReference type="EMBL" id="GAA3624428.1"/>
    </source>
</evidence>
<proteinExistence type="predicted"/>
<dbReference type="EMBL" id="BAABDQ010000073">
    <property type="protein sequence ID" value="GAA3624428.1"/>
    <property type="molecule type" value="Genomic_DNA"/>
</dbReference>
<gene>
    <name evidence="2" type="ORF">GCM10022419_132570</name>
</gene>
<name>A0ABP7A3U3_9ACTN</name>
<feature type="domain" description="RCK C-terminal" evidence="1">
    <location>
        <begin position="31"/>
        <end position="113"/>
    </location>
</feature>
<dbReference type="InterPro" id="IPR036721">
    <property type="entry name" value="RCK_C_sf"/>
</dbReference>
<reference evidence="3" key="1">
    <citation type="journal article" date="2019" name="Int. J. Syst. Evol. Microbiol.">
        <title>The Global Catalogue of Microorganisms (GCM) 10K type strain sequencing project: providing services to taxonomists for standard genome sequencing and annotation.</title>
        <authorList>
            <consortium name="The Broad Institute Genomics Platform"/>
            <consortium name="The Broad Institute Genome Sequencing Center for Infectious Disease"/>
            <person name="Wu L."/>
            <person name="Ma J."/>
        </authorList>
    </citation>
    <scope>NUCLEOTIDE SEQUENCE [LARGE SCALE GENOMIC DNA]</scope>
    <source>
        <strain evidence="3">JCM 17326</strain>
    </source>
</reference>
<protein>
    <recommendedName>
        <fullName evidence="1">RCK C-terminal domain-containing protein</fullName>
    </recommendedName>
</protein>
<dbReference type="PROSITE" id="PS51202">
    <property type="entry name" value="RCK_C"/>
    <property type="match status" value="1"/>
</dbReference>
<dbReference type="Proteomes" id="UP001500630">
    <property type="component" value="Unassembled WGS sequence"/>
</dbReference>